<dbReference type="SUPFAM" id="SSF56003">
    <property type="entry name" value="Molybdenum cofactor-binding domain"/>
    <property type="match status" value="1"/>
</dbReference>
<sequence length="769" mass="82446">MPPVKFGFGQAVTRKEDDALIRGVGRYVADVQPDGVLHAVVLRSPHAHAKFKITDVEAAKAVKGVRLILTAADLKDLGDLPCHGIPPGVKVDVPSYPILATDTVRHVGDSVALIVADTIDQARDGAEKIEVEYEQLPHIVDMEAAVKSGAPAVWKNQKDNVCFETTIGDKKKTDALFEKADKVIELRIVNPRVVTNYLDTRGVIAEYEKESGRLNITLSSQGPHVMRDVLAGDVLKIAPEKLRVMTPDVGGGFGTKLFPYREYALVTEAARRLKKSVKWIGERTEHFLSCAQGRDNITIAKVACDSKGKFLAFSVDTLADMGAYLSLYAPFIPFIGAEMLPGLYDFKACHIRLRGVYTNTVPVDAYRGAGRPEAAYVIERVVDHVARELGIPRDTLRKRNFIAAKQMPYTTPTNKTYDSGEFAQHMEKAQDIADWKGFEKRAKAAKKNGKLRGIGLGSYIEACGGNGPESAKMQLDQDGGVTIFIGTQSSGQGHHTAYAQIVADHLGLSPDMVRTVQGDTDKIATGAGTGGSSSIPVGGVAVGGAAKKLGENLKIIAADKLEAGVGDLEIAEGNVRVVGTDRQVSFADIAKAPVKPELLITDDKCEPPAATYPNGTHVVEVEIDPGTGHVDFVNYVIVDDFGVTLNPLMLAGQIHGGTVQGLGQALLEHAIYDKDSGQLVTASLMDYALPRASHVPPMSFETNNVKCVTNALGVKGAGEAGAIGSCPAIMNAIADALYRAHGTPQIIDMPATPQRVWQALRESERAHTM</sequence>
<dbReference type="PANTHER" id="PTHR11908:SF132">
    <property type="entry name" value="ALDEHYDE OXIDASE 1-RELATED"/>
    <property type="match status" value="1"/>
</dbReference>
<dbReference type="SUPFAM" id="SSF54665">
    <property type="entry name" value="CO dehydrogenase molybdoprotein N-domain-like"/>
    <property type="match status" value="1"/>
</dbReference>
<protein>
    <submittedName>
        <fullName evidence="4">Carbon monoxide dehydrogenase large chain</fullName>
        <ecNumber evidence="4">1.2.99.2</ecNumber>
    </submittedName>
</protein>
<dbReference type="InterPro" id="IPR008274">
    <property type="entry name" value="AldOxase/xan_DH_MoCoBD1"/>
</dbReference>
<dbReference type="Gene3D" id="3.90.1170.50">
    <property type="entry name" value="Aldehyde oxidase/xanthine dehydrogenase, a/b hammerhead"/>
    <property type="match status" value="1"/>
</dbReference>
<dbReference type="RefSeq" id="WP_096355237.1">
    <property type="nucleotide sequence ID" value="NZ_AP014946.1"/>
</dbReference>
<keyword evidence="5" id="KW-1185">Reference proteome</keyword>
<dbReference type="PANTHER" id="PTHR11908">
    <property type="entry name" value="XANTHINE DEHYDROGENASE"/>
    <property type="match status" value="1"/>
</dbReference>
<dbReference type="InterPro" id="IPR000674">
    <property type="entry name" value="Ald_Oxase/Xan_DH_a/b"/>
</dbReference>
<dbReference type="InterPro" id="IPR037165">
    <property type="entry name" value="AldOxase/xan_DH_Mopterin-bd_sf"/>
</dbReference>
<keyword evidence="1" id="KW-0500">Molybdenum</keyword>
<evidence type="ECO:0000256" key="1">
    <source>
        <dbReference type="ARBA" id="ARBA00022505"/>
    </source>
</evidence>
<dbReference type="Gene3D" id="3.30.365.10">
    <property type="entry name" value="Aldehyde oxidase/xanthine dehydrogenase, molybdopterin binding domain"/>
    <property type="match status" value="4"/>
</dbReference>
<evidence type="ECO:0000313" key="5">
    <source>
        <dbReference type="Proteomes" id="UP000236884"/>
    </source>
</evidence>
<dbReference type="InterPro" id="IPR046867">
    <property type="entry name" value="AldOxase/xan_DH_MoCoBD2"/>
</dbReference>
<dbReference type="KEGG" id="vgo:GJW-30_1_02201"/>
<accession>A0A0S3PUY0</accession>
<dbReference type="GO" id="GO:0016491">
    <property type="term" value="F:oxidoreductase activity"/>
    <property type="evidence" value="ECO:0007669"/>
    <property type="project" value="UniProtKB-KW"/>
</dbReference>
<feature type="domain" description="Aldehyde oxidase/xanthine dehydrogenase a/b hammerhead" evidence="3">
    <location>
        <begin position="22"/>
        <end position="137"/>
    </location>
</feature>
<dbReference type="Pfam" id="PF02738">
    <property type="entry name" value="MoCoBD_1"/>
    <property type="match status" value="1"/>
</dbReference>
<dbReference type="Pfam" id="PF20256">
    <property type="entry name" value="MoCoBD_2"/>
    <property type="match status" value="1"/>
</dbReference>
<name>A0A0S3PUY0_9BRAD</name>
<evidence type="ECO:0000256" key="2">
    <source>
        <dbReference type="ARBA" id="ARBA00023002"/>
    </source>
</evidence>
<dbReference type="GO" id="GO:0005506">
    <property type="term" value="F:iron ion binding"/>
    <property type="evidence" value="ECO:0007669"/>
    <property type="project" value="InterPro"/>
</dbReference>
<gene>
    <name evidence="4" type="primary">cutL_1</name>
    <name evidence="4" type="ORF">GJW-30_1_02201</name>
</gene>
<dbReference type="Proteomes" id="UP000236884">
    <property type="component" value="Chromosome"/>
</dbReference>
<dbReference type="AlphaFoldDB" id="A0A0S3PUY0"/>
<proteinExistence type="predicted"/>
<dbReference type="Pfam" id="PF01315">
    <property type="entry name" value="Ald_Xan_dh_C"/>
    <property type="match status" value="1"/>
</dbReference>
<dbReference type="SMART" id="SM01008">
    <property type="entry name" value="Ald_Xan_dh_C"/>
    <property type="match status" value="1"/>
</dbReference>
<dbReference type="InterPro" id="IPR036856">
    <property type="entry name" value="Ald_Oxase/Xan_DH_a/b_sf"/>
</dbReference>
<keyword evidence="2 4" id="KW-0560">Oxidoreductase</keyword>
<evidence type="ECO:0000313" key="4">
    <source>
        <dbReference type="EMBL" id="BAT59668.1"/>
    </source>
</evidence>
<reference evidence="4 5" key="1">
    <citation type="submission" date="2015-08" db="EMBL/GenBank/DDBJ databases">
        <title>Investigation of the bacterial diversity of lava forest soil.</title>
        <authorList>
            <person name="Lee J.S."/>
        </authorList>
    </citation>
    <scope>NUCLEOTIDE SEQUENCE [LARGE SCALE GENOMIC DNA]</scope>
    <source>
        <strain evidence="4 5">GJW-30</strain>
    </source>
</reference>
<evidence type="ECO:0000259" key="3">
    <source>
        <dbReference type="SMART" id="SM01008"/>
    </source>
</evidence>
<dbReference type="InterPro" id="IPR016208">
    <property type="entry name" value="Ald_Oxase/xanthine_DH-like"/>
</dbReference>
<dbReference type="OrthoDB" id="9758509at2"/>
<dbReference type="EMBL" id="AP014946">
    <property type="protein sequence ID" value="BAT59668.1"/>
    <property type="molecule type" value="Genomic_DNA"/>
</dbReference>
<organism evidence="4 5">
    <name type="scientific">Variibacter gotjawalensis</name>
    <dbReference type="NCBI Taxonomy" id="1333996"/>
    <lineage>
        <taxon>Bacteria</taxon>
        <taxon>Pseudomonadati</taxon>
        <taxon>Pseudomonadota</taxon>
        <taxon>Alphaproteobacteria</taxon>
        <taxon>Hyphomicrobiales</taxon>
        <taxon>Nitrobacteraceae</taxon>
        <taxon>Variibacter</taxon>
    </lineage>
</organism>
<dbReference type="EC" id="1.2.99.2" evidence="4"/>